<protein>
    <submittedName>
        <fullName evidence="1">Uncharacterized protein</fullName>
    </submittedName>
</protein>
<evidence type="ECO:0000313" key="2">
    <source>
        <dbReference type="Proteomes" id="UP000807115"/>
    </source>
</evidence>
<sequence>MVLRKACSSSAEAPLLSKHMAYSMTAASQGSVILPSPPVNPNSSCDICRSSRKNAVLRHASGTSNRAPSAVYTVQWPLLATELQHSLASFAAAAQLTGLLERNGWARDKAMSTVSAMLQDASVGTIVVHLVQVVVRFWCLDWASPMLVLWRSSMRTPCLLAPT</sequence>
<reference evidence="1" key="1">
    <citation type="journal article" date="2019" name="BMC Genomics">
        <title>A new reference genome for Sorghum bicolor reveals high levels of sequence similarity between sweet and grain genotypes: implications for the genetics of sugar metabolism.</title>
        <authorList>
            <person name="Cooper E.A."/>
            <person name="Brenton Z.W."/>
            <person name="Flinn B.S."/>
            <person name="Jenkins J."/>
            <person name="Shu S."/>
            <person name="Flowers D."/>
            <person name="Luo F."/>
            <person name="Wang Y."/>
            <person name="Xia P."/>
            <person name="Barry K."/>
            <person name="Daum C."/>
            <person name="Lipzen A."/>
            <person name="Yoshinaga Y."/>
            <person name="Schmutz J."/>
            <person name="Saski C."/>
            <person name="Vermerris W."/>
            <person name="Kresovich S."/>
        </authorList>
    </citation>
    <scope>NUCLEOTIDE SEQUENCE</scope>
</reference>
<dbReference type="AlphaFoldDB" id="A0A921UUQ2"/>
<dbReference type="Proteomes" id="UP000807115">
    <property type="component" value="Chromosome 2"/>
</dbReference>
<name>A0A921UUQ2_SORBI</name>
<proteinExistence type="predicted"/>
<accession>A0A921UUQ2</accession>
<gene>
    <name evidence="1" type="ORF">BDA96_02G300900</name>
</gene>
<comment type="caution">
    <text evidence="1">The sequence shown here is derived from an EMBL/GenBank/DDBJ whole genome shotgun (WGS) entry which is preliminary data.</text>
</comment>
<evidence type="ECO:0000313" key="1">
    <source>
        <dbReference type="EMBL" id="KAG0544723.1"/>
    </source>
</evidence>
<reference evidence="1" key="2">
    <citation type="submission" date="2020-10" db="EMBL/GenBank/DDBJ databases">
        <authorList>
            <person name="Cooper E.A."/>
            <person name="Brenton Z.W."/>
            <person name="Flinn B.S."/>
            <person name="Jenkins J."/>
            <person name="Shu S."/>
            <person name="Flowers D."/>
            <person name="Luo F."/>
            <person name="Wang Y."/>
            <person name="Xia P."/>
            <person name="Barry K."/>
            <person name="Daum C."/>
            <person name="Lipzen A."/>
            <person name="Yoshinaga Y."/>
            <person name="Schmutz J."/>
            <person name="Saski C."/>
            <person name="Vermerris W."/>
            <person name="Kresovich S."/>
        </authorList>
    </citation>
    <scope>NUCLEOTIDE SEQUENCE</scope>
</reference>
<dbReference type="EMBL" id="CM027681">
    <property type="protein sequence ID" value="KAG0544723.1"/>
    <property type="molecule type" value="Genomic_DNA"/>
</dbReference>
<organism evidence="1 2">
    <name type="scientific">Sorghum bicolor</name>
    <name type="common">Sorghum</name>
    <name type="synonym">Sorghum vulgare</name>
    <dbReference type="NCBI Taxonomy" id="4558"/>
    <lineage>
        <taxon>Eukaryota</taxon>
        <taxon>Viridiplantae</taxon>
        <taxon>Streptophyta</taxon>
        <taxon>Embryophyta</taxon>
        <taxon>Tracheophyta</taxon>
        <taxon>Spermatophyta</taxon>
        <taxon>Magnoliopsida</taxon>
        <taxon>Liliopsida</taxon>
        <taxon>Poales</taxon>
        <taxon>Poaceae</taxon>
        <taxon>PACMAD clade</taxon>
        <taxon>Panicoideae</taxon>
        <taxon>Andropogonodae</taxon>
        <taxon>Andropogoneae</taxon>
        <taxon>Sorghinae</taxon>
        <taxon>Sorghum</taxon>
    </lineage>
</organism>